<dbReference type="Pfam" id="PF06489">
    <property type="entry name" value="Orthopox_A49R"/>
    <property type="match status" value="1"/>
</dbReference>
<evidence type="ECO:0000313" key="2">
    <source>
        <dbReference type="EMBL" id="AOP31860.1"/>
    </source>
</evidence>
<dbReference type="KEGG" id="vg:29064117"/>
<comment type="similarity">
    <text evidence="1">Belongs to the poxviridae A49 protein family.</text>
</comment>
<sequence length="163" mass="19258">MDDAYFSDDEESFRKYITYMDEELTSTTWLVIAKLDAISDDVLNKDIIDFIMRKSNLDNPFISFLDTVHVIINKNTHQLMELINSLDDHEIIDCIVSKFISFYKENLENIVETIITLKYIMNNQNFKNTYGEIISSRIADIDIKQVIRKDIVQLSKDIRERYL</sequence>
<dbReference type="InterPro" id="IPR009473">
    <property type="entry name" value="Orthopox_A49"/>
</dbReference>
<protein>
    <submittedName>
        <fullName evidence="2">Putative phosphotransferase/anion transport protein</fullName>
    </submittedName>
</protein>
<gene>
    <name evidence="2" type="ORF">VPXV-CA-170</name>
</gene>
<proteinExistence type="inferred from homology"/>
<keyword evidence="2" id="KW-0808">Transferase</keyword>
<dbReference type="EMBL" id="KU749311">
    <property type="protein sequence ID" value="AOP31860.1"/>
    <property type="molecule type" value="Genomic_DNA"/>
</dbReference>
<evidence type="ECO:0000256" key="1">
    <source>
        <dbReference type="ARBA" id="ARBA00010357"/>
    </source>
</evidence>
<name>A0A1C9KCK0_9POXV</name>
<keyword evidence="3" id="KW-1185">Reference proteome</keyword>
<evidence type="ECO:0000313" key="3">
    <source>
        <dbReference type="Proteomes" id="UP000203649"/>
    </source>
</evidence>
<dbReference type="Proteomes" id="UP000203649">
    <property type="component" value="Segment"/>
</dbReference>
<accession>A0A1C9KCK0</accession>
<dbReference type="GO" id="GO:0016740">
    <property type="term" value="F:transferase activity"/>
    <property type="evidence" value="ECO:0007669"/>
    <property type="project" value="UniProtKB-KW"/>
</dbReference>
<dbReference type="GeneID" id="29064117"/>
<organism evidence="2 3">
    <name type="scientific">Volepox virus</name>
    <dbReference type="NCBI Taxonomy" id="28874"/>
    <lineage>
        <taxon>Viruses</taxon>
        <taxon>Varidnaviria</taxon>
        <taxon>Bamfordvirae</taxon>
        <taxon>Nucleocytoviricota</taxon>
        <taxon>Pokkesviricetes</taxon>
        <taxon>Chitovirales</taxon>
        <taxon>Poxviridae</taxon>
        <taxon>Chordopoxvirinae</taxon>
        <taxon>Orthopoxvirus</taxon>
        <taxon>Orthopoxvirus volepox</taxon>
    </lineage>
</organism>
<reference evidence="2 3" key="1">
    <citation type="journal article" date="2016" name="Virus Genes">
        <title>The genomes of three North American orthopoxviruses.</title>
        <authorList>
            <person name="Smithson C."/>
            <person name="Tang N."/>
            <person name="Sammons S."/>
            <person name="Frace M."/>
            <person name="Batra D."/>
            <person name="Li Y."/>
            <person name="Emerson G.L."/>
            <person name="Carroll D.S."/>
            <person name="Upton C."/>
        </authorList>
    </citation>
    <scope>NUCLEOTIDE SEQUENCE [LARGE SCALE GENOMIC DNA]</scope>
    <source>
        <strain evidence="2 3">CA</strain>
    </source>
</reference>
<dbReference type="RefSeq" id="YP_009281918.1">
    <property type="nucleotide sequence ID" value="NC_031033.1"/>
</dbReference>